<gene>
    <name evidence="1" type="ORF">OLC1_LOCUS10592</name>
</gene>
<dbReference type="PANTHER" id="PTHR35834">
    <property type="entry name" value="ARMADILLO-TYPE FOLD PROTEIN-RELATED"/>
    <property type="match status" value="1"/>
</dbReference>
<protein>
    <submittedName>
        <fullName evidence="1">OLC1v1038055C1</fullName>
    </submittedName>
</protein>
<reference evidence="1" key="1">
    <citation type="submission" date="2023-03" db="EMBL/GenBank/DDBJ databases">
        <authorList>
            <person name="Julca I."/>
        </authorList>
    </citation>
    <scope>NUCLEOTIDE SEQUENCE</scope>
</reference>
<evidence type="ECO:0000313" key="1">
    <source>
        <dbReference type="EMBL" id="CAI9100870.1"/>
    </source>
</evidence>
<dbReference type="PANTHER" id="PTHR35834:SF2">
    <property type="entry name" value="ATAXIN-10 DOMAIN-CONTAINING PROTEIN"/>
    <property type="match status" value="1"/>
</dbReference>
<sequence length="391" mass="43363">MGGDGVASEDASHNHQVLKVLGALKEASHQLQRTSSTTDSSNSSIKALLDLEFLSKSILSSDRQLSGLSSHLSDLKNLIQTQEISKPRTGLRSFLANRVRAQEISRVANSIESEIQAWIDRENVANLTKTLEEWSDEESLLTQLSQLRNRLALGFDIDLQNTLLKSRLISELESLLCRTDVSKRVREMVAYSLKEVVLFNKDVFIGEIRVGQIIKALVSIGSFCALEVLKSLIKAIKSPLVDELESCGGINKIINALDSADMATKIMAVDCLMEVGYYGRKEAIEAMLNGGLIKKLVYLQRSELSDLEQGKSDEFVGVEKNRRRRKISVLEGNPFASCVARFAVQLEIGEGLRQREKRAFKQEILKRIREASISDAEAATIIAEVLWGSSP</sequence>
<dbReference type="Proteomes" id="UP001161247">
    <property type="component" value="Chromosome 3"/>
</dbReference>
<evidence type="ECO:0000313" key="2">
    <source>
        <dbReference type="Proteomes" id="UP001161247"/>
    </source>
</evidence>
<keyword evidence="2" id="KW-1185">Reference proteome</keyword>
<name>A0AAV1CZ08_OLDCO</name>
<organism evidence="1 2">
    <name type="scientific">Oldenlandia corymbosa var. corymbosa</name>
    <dbReference type="NCBI Taxonomy" id="529605"/>
    <lineage>
        <taxon>Eukaryota</taxon>
        <taxon>Viridiplantae</taxon>
        <taxon>Streptophyta</taxon>
        <taxon>Embryophyta</taxon>
        <taxon>Tracheophyta</taxon>
        <taxon>Spermatophyta</taxon>
        <taxon>Magnoliopsida</taxon>
        <taxon>eudicotyledons</taxon>
        <taxon>Gunneridae</taxon>
        <taxon>Pentapetalae</taxon>
        <taxon>asterids</taxon>
        <taxon>lamiids</taxon>
        <taxon>Gentianales</taxon>
        <taxon>Rubiaceae</taxon>
        <taxon>Rubioideae</taxon>
        <taxon>Spermacoceae</taxon>
        <taxon>Hedyotis-Oldenlandia complex</taxon>
        <taxon>Oldenlandia</taxon>
    </lineage>
</organism>
<dbReference type="EMBL" id="OX459120">
    <property type="protein sequence ID" value="CAI9100870.1"/>
    <property type="molecule type" value="Genomic_DNA"/>
</dbReference>
<dbReference type="SUPFAM" id="SSF48371">
    <property type="entry name" value="ARM repeat"/>
    <property type="match status" value="1"/>
</dbReference>
<dbReference type="InterPro" id="IPR011989">
    <property type="entry name" value="ARM-like"/>
</dbReference>
<proteinExistence type="predicted"/>
<dbReference type="InterPro" id="IPR016024">
    <property type="entry name" value="ARM-type_fold"/>
</dbReference>
<accession>A0AAV1CZ08</accession>
<dbReference type="Gene3D" id="1.25.10.10">
    <property type="entry name" value="Leucine-rich Repeat Variant"/>
    <property type="match status" value="1"/>
</dbReference>
<dbReference type="AlphaFoldDB" id="A0AAV1CZ08"/>